<evidence type="ECO:0000313" key="6">
    <source>
        <dbReference type="Proteomes" id="UP001199642"/>
    </source>
</evidence>
<comment type="similarity">
    <text evidence="1">Belongs to the carbohydrate kinase PfkB family.</text>
</comment>
<protein>
    <submittedName>
        <fullName evidence="5">Sugar kinase</fullName>
    </submittedName>
</protein>
<evidence type="ECO:0000256" key="1">
    <source>
        <dbReference type="ARBA" id="ARBA00010688"/>
    </source>
</evidence>
<dbReference type="InterPro" id="IPR011611">
    <property type="entry name" value="PfkB_dom"/>
</dbReference>
<dbReference type="InterPro" id="IPR052700">
    <property type="entry name" value="Carb_kinase_PfkB-like"/>
</dbReference>
<reference evidence="5 6" key="1">
    <citation type="submission" date="2023-01" db="EMBL/GenBank/DDBJ databases">
        <title>Characterization of estradiol degrading bacteria Microbacterium sp. MZT7 and reveal degrading genes through genome analysis.</title>
        <authorList>
            <person name="Hao P."/>
            <person name="Gao Y."/>
        </authorList>
    </citation>
    <scope>NUCLEOTIDE SEQUENCE [LARGE SCALE GENOMIC DNA]</scope>
    <source>
        <strain evidence="5 6">MZT7</strain>
    </source>
</reference>
<dbReference type="Gene3D" id="3.40.1190.20">
    <property type="match status" value="1"/>
</dbReference>
<dbReference type="InterPro" id="IPR029056">
    <property type="entry name" value="Ribokinase-like"/>
</dbReference>
<dbReference type="Proteomes" id="UP001199642">
    <property type="component" value="Chromosome"/>
</dbReference>
<evidence type="ECO:0000259" key="4">
    <source>
        <dbReference type="Pfam" id="PF00294"/>
    </source>
</evidence>
<dbReference type="RefSeq" id="WP_231820298.1">
    <property type="nucleotide sequence ID" value="NZ_CP082781.1"/>
</dbReference>
<dbReference type="Pfam" id="PF00294">
    <property type="entry name" value="PfkB"/>
    <property type="match status" value="1"/>
</dbReference>
<evidence type="ECO:0000313" key="5">
    <source>
        <dbReference type="EMBL" id="UGS26699.1"/>
    </source>
</evidence>
<accession>A0ABY3RRW1</accession>
<organism evidence="5 6">
    <name type="scientific">Microbacterium resistens</name>
    <dbReference type="NCBI Taxonomy" id="156977"/>
    <lineage>
        <taxon>Bacteria</taxon>
        <taxon>Bacillati</taxon>
        <taxon>Actinomycetota</taxon>
        <taxon>Actinomycetes</taxon>
        <taxon>Micrococcales</taxon>
        <taxon>Microbacteriaceae</taxon>
        <taxon>Microbacterium</taxon>
    </lineage>
</organism>
<dbReference type="CDD" id="cd01166">
    <property type="entry name" value="KdgK"/>
    <property type="match status" value="1"/>
</dbReference>
<evidence type="ECO:0000256" key="2">
    <source>
        <dbReference type="ARBA" id="ARBA00022679"/>
    </source>
</evidence>
<name>A0ABY3RRW1_9MICO</name>
<keyword evidence="3 5" id="KW-0418">Kinase</keyword>
<dbReference type="GO" id="GO:0016301">
    <property type="term" value="F:kinase activity"/>
    <property type="evidence" value="ECO:0007669"/>
    <property type="project" value="UniProtKB-KW"/>
</dbReference>
<proteinExistence type="inferred from homology"/>
<feature type="domain" description="Carbohydrate kinase PfkB" evidence="4">
    <location>
        <begin position="15"/>
        <end position="297"/>
    </location>
</feature>
<gene>
    <name evidence="5" type="ORF">K8F61_00190</name>
</gene>
<dbReference type="PANTHER" id="PTHR43320">
    <property type="entry name" value="SUGAR KINASE"/>
    <property type="match status" value="1"/>
</dbReference>
<keyword evidence="2" id="KW-0808">Transferase</keyword>
<keyword evidence="6" id="KW-1185">Reference proteome</keyword>
<sequence>MTNATTSPASSVVPELVCVGECMLLVTPDGAPLSAAAHATLGLAGAESNVAAQVAAAGHPAAWASRLGTDPLGERILDELRPRGVELWVERDKEAPTGVMFKDPGAESSTVYYYRRGSAASRMDVGFLSPERLAGVRIVHTTGITPALSASCAAMVERLFDDAHEAGALVSFDVNDRRALWSLEDAARELARLANRADIAFVGRDEAERLWGTATPAEIRAHIPDAGLLVVKDGDVGATAFEGSAEPVFVPAPRVEVVEPVGAGDAYASGFLVATLEGAEMAERLSAGHAAAARVLTIPHDIPPLA</sequence>
<dbReference type="PANTHER" id="PTHR43320:SF2">
    <property type="entry name" value="2-DEHYDRO-3-DEOXYGLUCONOKINASE_2-DEHYDRO-3-DEOXYGALACTONOKINASE"/>
    <property type="match status" value="1"/>
</dbReference>
<dbReference type="SUPFAM" id="SSF53613">
    <property type="entry name" value="Ribokinase-like"/>
    <property type="match status" value="1"/>
</dbReference>
<evidence type="ECO:0000256" key="3">
    <source>
        <dbReference type="ARBA" id="ARBA00022777"/>
    </source>
</evidence>
<dbReference type="EMBL" id="CP082781">
    <property type="protein sequence ID" value="UGS26699.1"/>
    <property type="molecule type" value="Genomic_DNA"/>
</dbReference>